<evidence type="ECO:0000313" key="2">
    <source>
        <dbReference type="EMBL" id="KAJ1188939.1"/>
    </source>
</evidence>
<accession>A0AAV7UK89</accession>
<organism evidence="2 3">
    <name type="scientific">Pleurodeles waltl</name>
    <name type="common">Iberian ribbed newt</name>
    <dbReference type="NCBI Taxonomy" id="8319"/>
    <lineage>
        <taxon>Eukaryota</taxon>
        <taxon>Metazoa</taxon>
        <taxon>Chordata</taxon>
        <taxon>Craniata</taxon>
        <taxon>Vertebrata</taxon>
        <taxon>Euteleostomi</taxon>
        <taxon>Amphibia</taxon>
        <taxon>Batrachia</taxon>
        <taxon>Caudata</taxon>
        <taxon>Salamandroidea</taxon>
        <taxon>Salamandridae</taxon>
        <taxon>Pleurodelinae</taxon>
        <taxon>Pleurodeles</taxon>
    </lineage>
</organism>
<sequence>MPDSLEDRSLVKTFTMAAPIEVLDLIVIIDLDDEKKIRREEVELESFVQHHEQQAYKGFHPDLQIIQRLVNPVIKRVQRWHVENARLVPAEFAFGSEQQVVHHFDTGGRAMPKDAMEKKARVENPASVRAPSRHRSDERVGSGAIDPTTREWLS</sequence>
<dbReference type="AlphaFoldDB" id="A0AAV7UK89"/>
<dbReference type="Proteomes" id="UP001066276">
    <property type="component" value="Chromosome 3_1"/>
</dbReference>
<comment type="caution">
    <text evidence="2">The sequence shown here is derived from an EMBL/GenBank/DDBJ whole genome shotgun (WGS) entry which is preliminary data.</text>
</comment>
<keyword evidence="3" id="KW-1185">Reference proteome</keyword>
<feature type="region of interest" description="Disordered" evidence="1">
    <location>
        <begin position="121"/>
        <end position="154"/>
    </location>
</feature>
<name>A0AAV7UK89_PLEWA</name>
<protein>
    <submittedName>
        <fullName evidence="2">Uncharacterized protein</fullName>
    </submittedName>
</protein>
<proteinExistence type="predicted"/>
<gene>
    <name evidence="2" type="ORF">NDU88_005695</name>
</gene>
<evidence type="ECO:0000313" key="3">
    <source>
        <dbReference type="Proteomes" id="UP001066276"/>
    </source>
</evidence>
<reference evidence="2" key="1">
    <citation type="journal article" date="2022" name="bioRxiv">
        <title>Sequencing and chromosome-scale assembly of the giantPleurodeles waltlgenome.</title>
        <authorList>
            <person name="Brown T."/>
            <person name="Elewa A."/>
            <person name="Iarovenko S."/>
            <person name="Subramanian E."/>
            <person name="Araus A.J."/>
            <person name="Petzold A."/>
            <person name="Susuki M."/>
            <person name="Suzuki K.-i.T."/>
            <person name="Hayashi T."/>
            <person name="Toyoda A."/>
            <person name="Oliveira C."/>
            <person name="Osipova E."/>
            <person name="Leigh N.D."/>
            <person name="Simon A."/>
            <person name="Yun M.H."/>
        </authorList>
    </citation>
    <scope>NUCLEOTIDE SEQUENCE</scope>
    <source>
        <strain evidence="2">20211129_DDA</strain>
        <tissue evidence="2">Liver</tissue>
    </source>
</reference>
<dbReference type="EMBL" id="JANPWB010000005">
    <property type="protein sequence ID" value="KAJ1188939.1"/>
    <property type="molecule type" value="Genomic_DNA"/>
</dbReference>
<evidence type="ECO:0000256" key="1">
    <source>
        <dbReference type="SAM" id="MobiDB-lite"/>
    </source>
</evidence>